<feature type="region of interest" description="Disordered" evidence="1">
    <location>
        <begin position="401"/>
        <end position="451"/>
    </location>
</feature>
<feature type="region of interest" description="Disordered" evidence="1">
    <location>
        <begin position="64"/>
        <end position="301"/>
    </location>
</feature>
<evidence type="ECO:0000256" key="1">
    <source>
        <dbReference type="SAM" id="MobiDB-lite"/>
    </source>
</evidence>
<dbReference type="Proteomes" id="UP000612055">
    <property type="component" value="Unassembled WGS sequence"/>
</dbReference>
<feature type="region of interest" description="Disordered" evidence="1">
    <location>
        <begin position="361"/>
        <end position="384"/>
    </location>
</feature>
<organism evidence="3 4">
    <name type="scientific">Edaphochlamys debaryana</name>
    <dbReference type="NCBI Taxonomy" id="47281"/>
    <lineage>
        <taxon>Eukaryota</taxon>
        <taxon>Viridiplantae</taxon>
        <taxon>Chlorophyta</taxon>
        <taxon>core chlorophytes</taxon>
        <taxon>Chlorophyceae</taxon>
        <taxon>CS clade</taxon>
        <taxon>Chlamydomonadales</taxon>
        <taxon>Chlamydomonadales incertae sedis</taxon>
        <taxon>Edaphochlamys</taxon>
    </lineage>
</organism>
<accession>A0A835Y9N6</accession>
<evidence type="ECO:0000259" key="2">
    <source>
        <dbReference type="Pfam" id="PF08670"/>
    </source>
</evidence>
<feature type="compositionally biased region" description="Low complexity" evidence="1">
    <location>
        <begin position="408"/>
        <end position="431"/>
    </location>
</feature>
<feature type="compositionally biased region" description="Acidic residues" evidence="1">
    <location>
        <begin position="239"/>
        <end position="250"/>
    </location>
</feature>
<feature type="domain" description="MEKHLA" evidence="2">
    <location>
        <begin position="679"/>
        <end position="803"/>
    </location>
</feature>
<gene>
    <name evidence="3" type="ORF">HYH03_004483</name>
</gene>
<evidence type="ECO:0000313" key="3">
    <source>
        <dbReference type="EMBL" id="KAG2497318.1"/>
    </source>
</evidence>
<feature type="compositionally biased region" description="Low complexity" evidence="1">
    <location>
        <begin position="217"/>
        <end position="238"/>
    </location>
</feature>
<keyword evidence="4" id="KW-1185">Reference proteome</keyword>
<dbReference type="OrthoDB" id="550515at2759"/>
<sequence length="823" mass="82861">MRCQNPAAGRADSLARPTAVQGHVRYGAASCGPSGPTQQLSMAGAIAARSASRRSPLLQLPLTTASANTVARPLPTAPASGSADAPLSPEEEAAYQELMDKRKAERKAWKQEMRRRAKFDPMSMPKQAPPVPSPAAAPAVASVPPPAPAPLPTLSRPKAPAPPGAPAAAAAPAPAAAPAAPRPAPPVAAAKPTAPPAPAADLRATLSRPAAPPPAPFAGRRPAAPQPAAAAAAKPAAASDDDDDEEDSDLDLGGMTALARKLMEPGNADEDEDEPVVLERSMPASSSGRGSAAAAAAAVAARRAGRLAPKRQLMPIAQLQRMRVAEAGSAAAAAPAAAGPKGLRTPAAALKRAAGVAAPGRLGLAKGKGKGQGQGQAEEEDLDWDALEAYEKYEQYVNEAAEDEQRAARAAARRAASAAASSSAAAAAPAAKGVAKAKPRRTAAVDDDPADRLDEQLDQWEELIKFFEVVEKDSKREALRKRKRAEAAAAAAAAEEDGEAPASAAAKGKGKGAKAAGAAAAAAAAAAGGGAAAALAAELEALGLGLESEEADEEAQGEVEVDWQSLERMFLGDGWEGELAELKQKVEASSREVEAAMQAEGGEAVEPWRDEVSTLLLGLVEISAKRYLGRSLLAATPAAAAKAAAAAAAAPGAAADDAAAASPANAAAVAAVGGAPPLSEEERAAAFWEAPFALFVQDDSSDPQLEYANAAALAALGLGSFEEATAGVASAGLVDPEDERSQTEWAFAVAEAAEQAERRSTIPTLRLRGPGGCVVEAAGVTVFRVDSLEGDAIAQAVLVESWRKLGAAGGGEGKGQQPRAAAR</sequence>
<name>A0A835Y9N6_9CHLO</name>
<dbReference type="InterPro" id="IPR013978">
    <property type="entry name" value="MEKHLA"/>
</dbReference>
<dbReference type="Pfam" id="PF08670">
    <property type="entry name" value="MEKHLA"/>
    <property type="match status" value="1"/>
</dbReference>
<dbReference type="AlphaFoldDB" id="A0A835Y9N6"/>
<dbReference type="EMBL" id="JAEHOE010000014">
    <property type="protein sequence ID" value="KAG2497318.1"/>
    <property type="molecule type" value="Genomic_DNA"/>
</dbReference>
<protein>
    <recommendedName>
        <fullName evidence="2">MEKHLA domain-containing protein</fullName>
    </recommendedName>
</protein>
<comment type="caution">
    <text evidence="3">The sequence shown here is derived from an EMBL/GenBank/DDBJ whole genome shotgun (WGS) entry which is preliminary data.</text>
</comment>
<feature type="compositionally biased region" description="Low complexity" evidence="1">
    <location>
        <begin position="166"/>
        <end position="179"/>
    </location>
</feature>
<evidence type="ECO:0000313" key="4">
    <source>
        <dbReference type="Proteomes" id="UP000612055"/>
    </source>
</evidence>
<feature type="compositionally biased region" description="Basic and acidic residues" evidence="1">
    <location>
        <begin position="98"/>
        <end position="114"/>
    </location>
</feature>
<feature type="compositionally biased region" description="Acidic residues" evidence="1">
    <location>
        <begin position="267"/>
        <end position="276"/>
    </location>
</feature>
<reference evidence="3" key="1">
    <citation type="journal article" date="2020" name="bioRxiv">
        <title>Comparative genomics of Chlamydomonas.</title>
        <authorList>
            <person name="Craig R.J."/>
            <person name="Hasan A.R."/>
            <person name="Ness R.W."/>
            <person name="Keightley P.D."/>
        </authorList>
    </citation>
    <scope>NUCLEOTIDE SEQUENCE</scope>
    <source>
        <strain evidence="3">CCAP 11/70</strain>
    </source>
</reference>
<proteinExistence type="predicted"/>
<feature type="compositionally biased region" description="Low complexity" evidence="1">
    <location>
        <begin position="284"/>
        <end position="301"/>
    </location>
</feature>